<dbReference type="EMBL" id="JAAAUY010000639">
    <property type="protein sequence ID" value="KAF9327687.1"/>
    <property type="molecule type" value="Genomic_DNA"/>
</dbReference>
<accession>A0A9P5SFL0</accession>
<proteinExistence type="predicted"/>
<organism evidence="1 2">
    <name type="scientific">Podila minutissima</name>
    <dbReference type="NCBI Taxonomy" id="64525"/>
    <lineage>
        <taxon>Eukaryota</taxon>
        <taxon>Fungi</taxon>
        <taxon>Fungi incertae sedis</taxon>
        <taxon>Mucoromycota</taxon>
        <taxon>Mortierellomycotina</taxon>
        <taxon>Mortierellomycetes</taxon>
        <taxon>Mortierellales</taxon>
        <taxon>Mortierellaceae</taxon>
        <taxon>Podila</taxon>
    </lineage>
</organism>
<protein>
    <submittedName>
        <fullName evidence="1">Uncharacterized protein</fullName>
    </submittedName>
</protein>
<reference evidence="1" key="1">
    <citation type="journal article" date="2020" name="Fungal Divers.">
        <title>Resolving the Mortierellaceae phylogeny through synthesis of multi-gene phylogenetics and phylogenomics.</title>
        <authorList>
            <person name="Vandepol N."/>
            <person name="Liber J."/>
            <person name="Desiro A."/>
            <person name="Na H."/>
            <person name="Kennedy M."/>
            <person name="Barry K."/>
            <person name="Grigoriev I.V."/>
            <person name="Miller A.N."/>
            <person name="O'Donnell K."/>
            <person name="Stajich J.E."/>
            <person name="Bonito G."/>
        </authorList>
    </citation>
    <scope>NUCLEOTIDE SEQUENCE</scope>
    <source>
        <strain evidence="1">NVP1</strain>
    </source>
</reference>
<name>A0A9P5SFL0_9FUNG</name>
<dbReference type="Gene3D" id="2.170.15.10">
    <property type="entry name" value="Proaerolysin, chain A, domain 3"/>
    <property type="match status" value="1"/>
</dbReference>
<sequence>MQVSRDIICTTPSCSISLEETVTVSTTHSVEIGMSVEVSSKPFGMGVAFTTSVGYGFSSTSETSTALNYGFELEKGDSGYIGMVNAQISSRVRFRSCTCYDEACSERCRNGQWQSDQTLHHQKVIMKNGTPRGYVAFIYTN</sequence>
<keyword evidence="2" id="KW-1185">Reference proteome</keyword>
<comment type="caution">
    <text evidence="1">The sequence shown here is derived from an EMBL/GenBank/DDBJ whole genome shotgun (WGS) entry which is preliminary data.</text>
</comment>
<gene>
    <name evidence="1" type="ORF">BG006_009038</name>
</gene>
<dbReference type="AlphaFoldDB" id="A0A9P5SFL0"/>
<evidence type="ECO:0000313" key="1">
    <source>
        <dbReference type="EMBL" id="KAF9327687.1"/>
    </source>
</evidence>
<dbReference type="Proteomes" id="UP000696485">
    <property type="component" value="Unassembled WGS sequence"/>
</dbReference>
<evidence type="ECO:0000313" key="2">
    <source>
        <dbReference type="Proteomes" id="UP000696485"/>
    </source>
</evidence>